<evidence type="ECO:0000313" key="4">
    <source>
        <dbReference type="Proteomes" id="UP000620139"/>
    </source>
</evidence>
<dbReference type="EMBL" id="JAEDAL010000001">
    <property type="protein sequence ID" value="MBH9551498.1"/>
    <property type="molecule type" value="Genomic_DNA"/>
</dbReference>
<evidence type="ECO:0000313" key="3">
    <source>
        <dbReference type="EMBL" id="MBH9551498.1"/>
    </source>
</evidence>
<dbReference type="Gene3D" id="3.30.1380.10">
    <property type="match status" value="1"/>
</dbReference>
<reference evidence="3" key="1">
    <citation type="submission" date="2020-12" db="EMBL/GenBank/DDBJ databases">
        <title>The genome sequence of Inhella sp. 4Y17.</title>
        <authorList>
            <person name="Liu Y."/>
        </authorList>
    </citation>
    <scope>NUCLEOTIDE SEQUENCE</scope>
    <source>
        <strain evidence="3">4Y10</strain>
    </source>
</reference>
<dbReference type="AlphaFoldDB" id="A0A931IWU4"/>
<proteinExistence type="predicted"/>
<sequence length="497" mass="54061">MKKRLVFSVSTRHVGVAALLMWLATPGFANDGRNRYEQGVPAQLFHWHEPAGAGSGYRVLAEDQAGGADGDPAYRWVTRPALALVRLASRRTHEVLGAAPLPYPVFDLASENGDTPLKMEAEGARGRHPGNSHDGGWNLDLGYYLSSEKGQVETPDYAACTEHHKVGAEGKLLEARQCTGPADRLDTPRQTFFLLELLRMDRAQFGGEWVEAIGIDAEVRAAVLVQARQWAAQRRHGVTPALVEALGAVFASSPYEGWATSHHHHIHLRLRALDTSGRYRDAFKRLIDADQALEARLLAGSAAAARGCALITELSSFNLARSLDLRVTGCTQPAELMGLRFRFQGGAWSPPLDPLDPLHHVIPAPTRAQFSTAPAEVELAFADGQRALLRREVALPAQAPWLRVRVEARDFVARTRALPEGLDVTLDHPPAHAALITSLDLLVWRQGATAPERVSLSPASPRATVTAPETVESMEAEVGLSKRVRLRVPVPRSAPAS</sequence>
<feature type="region of interest" description="Disordered" evidence="1">
    <location>
        <begin position="455"/>
        <end position="474"/>
    </location>
</feature>
<evidence type="ECO:0000256" key="1">
    <source>
        <dbReference type="SAM" id="MobiDB-lite"/>
    </source>
</evidence>
<accession>A0A931IWU4</accession>
<name>A0A931IWU4_9BURK</name>
<feature type="signal peptide" evidence="2">
    <location>
        <begin position="1"/>
        <end position="29"/>
    </location>
</feature>
<keyword evidence="2" id="KW-0732">Signal</keyword>
<dbReference type="RefSeq" id="WP_198099110.1">
    <property type="nucleotide sequence ID" value="NZ_JAEDAL010000001.1"/>
</dbReference>
<protein>
    <submittedName>
        <fullName evidence="3">Uncharacterized protein</fullName>
    </submittedName>
</protein>
<dbReference type="Proteomes" id="UP000620139">
    <property type="component" value="Unassembled WGS sequence"/>
</dbReference>
<feature type="chain" id="PRO_5037968488" evidence="2">
    <location>
        <begin position="30"/>
        <end position="497"/>
    </location>
</feature>
<evidence type="ECO:0000256" key="2">
    <source>
        <dbReference type="SAM" id="SignalP"/>
    </source>
</evidence>
<gene>
    <name evidence="3" type="ORF">I7X43_01440</name>
</gene>
<keyword evidence="4" id="KW-1185">Reference proteome</keyword>
<dbReference type="InterPro" id="IPR009045">
    <property type="entry name" value="Zn_M74/Hedgehog-like"/>
</dbReference>
<organism evidence="3 4">
    <name type="scientific">Inhella gelatinilytica</name>
    <dbReference type="NCBI Taxonomy" id="2795030"/>
    <lineage>
        <taxon>Bacteria</taxon>
        <taxon>Pseudomonadati</taxon>
        <taxon>Pseudomonadota</taxon>
        <taxon>Betaproteobacteria</taxon>
        <taxon>Burkholderiales</taxon>
        <taxon>Sphaerotilaceae</taxon>
        <taxon>Inhella</taxon>
    </lineage>
</organism>
<comment type="caution">
    <text evidence="3">The sequence shown here is derived from an EMBL/GenBank/DDBJ whole genome shotgun (WGS) entry which is preliminary data.</text>
</comment>